<dbReference type="PROSITE" id="PS00211">
    <property type="entry name" value="ABC_TRANSPORTER_1"/>
    <property type="match status" value="1"/>
</dbReference>
<dbReference type="InterPro" id="IPR027417">
    <property type="entry name" value="P-loop_NTPase"/>
</dbReference>
<comment type="caution">
    <text evidence="10">The sequence shown here is derived from an EMBL/GenBank/DDBJ whole genome shotgun (WGS) entry which is preliminary data.</text>
</comment>
<keyword evidence="11" id="KW-1185">Reference proteome</keyword>
<evidence type="ECO:0000256" key="2">
    <source>
        <dbReference type="ARBA" id="ARBA00005417"/>
    </source>
</evidence>
<sequence>MTANDADPVLELEQLRVAFGREEVVRGVSLAIAPGECVAIVGESGSGKSVTARSLLGMAGEGARVEAQTLRLAGRDLRGATEREWRGVRGGQAGLVLQDALVALDPLRPIGREIGDALRIHDRMPRAERRARTLEVLADVGMPDPATAVRRRSGELSGGLRQRALIASALALDPPLLIADEPTTALDATVQARVLELLAEVRGRGTAVLLISHDLAVVARLADRVLVMREGRVIEQGTVDEVLRAPREPYTRALIAAVPAEVPRGAPLSRPADSDANATAAQTPTAADRAASREGSPGSTPLLALDGVVKTFPVRGGGRFTAVDDVSLDVHRGETVGLVGESGSGKTTLARLALALTAPDRGAVTLDGEPWSALDEHARRPRRPRIGAIYQDALSSFDPLWSVGRILADAAGGAPGKGAGTGHPSRAATARRVAELLDRVGLAGAVAGREPLTLSGGQRQRVAIARALAAAPELLVCDEPVSALDVTIQAQILDLLDELQRERGLAMLFISHDLGVVRHMADRVAVMQAGRIVESGPAERVFAAPGHPYTARLVADAPRLVH</sequence>
<evidence type="ECO:0000256" key="6">
    <source>
        <dbReference type="ARBA" id="ARBA00022840"/>
    </source>
</evidence>
<dbReference type="NCBIfam" id="NF008453">
    <property type="entry name" value="PRK11308.1"/>
    <property type="match status" value="2"/>
</dbReference>
<keyword evidence="6 10" id="KW-0067">ATP-binding</keyword>
<keyword evidence="4" id="KW-1003">Cell membrane</keyword>
<dbReference type="SMART" id="SM00382">
    <property type="entry name" value="AAA"/>
    <property type="match status" value="2"/>
</dbReference>
<keyword evidence="7" id="KW-0472">Membrane</keyword>
<dbReference type="Gene3D" id="3.40.50.300">
    <property type="entry name" value="P-loop containing nucleotide triphosphate hydrolases"/>
    <property type="match status" value="2"/>
</dbReference>
<feature type="domain" description="ABC transporter" evidence="9">
    <location>
        <begin position="303"/>
        <end position="554"/>
    </location>
</feature>
<dbReference type="InterPro" id="IPR003593">
    <property type="entry name" value="AAA+_ATPase"/>
</dbReference>
<evidence type="ECO:0000256" key="1">
    <source>
        <dbReference type="ARBA" id="ARBA00004202"/>
    </source>
</evidence>
<name>A0ABV5SS37_9MICO</name>
<feature type="domain" description="ABC transporter" evidence="9">
    <location>
        <begin position="10"/>
        <end position="255"/>
    </location>
</feature>
<reference evidence="10 11" key="1">
    <citation type="submission" date="2024-09" db="EMBL/GenBank/DDBJ databases">
        <authorList>
            <person name="Sun Q."/>
            <person name="Mori K."/>
        </authorList>
    </citation>
    <scope>NUCLEOTIDE SEQUENCE [LARGE SCALE GENOMIC DNA]</scope>
    <source>
        <strain evidence="10 11">JCM 14321</strain>
    </source>
</reference>
<evidence type="ECO:0000256" key="4">
    <source>
        <dbReference type="ARBA" id="ARBA00022475"/>
    </source>
</evidence>
<dbReference type="NCBIfam" id="NF007739">
    <property type="entry name" value="PRK10419.1"/>
    <property type="match status" value="2"/>
</dbReference>
<keyword evidence="5" id="KW-0547">Nucleotide-binding</keyword>
<dbReference type="GO" id="GO:0005524">
    <property type="term" value="F:ATP binding"/>
    <property type="evidence" value="ECO:0007669"/>
    <property type="project" value="UniProtKB-KW"/>
</dbReference>
<evidence type="ECO:0000256" key="5">
    <source>
        <dbReference type="ARBA" id="ARBA00022741"/>
    </source>
</evidence>
<dbReference type="PANTHER" id="PTHR43297:SF2">
    <property type="entry name" value="DIPEPTIDE TRANSPORT ATP-BINDING PROTEIN DPPD"/>
    <property type="match status" value="1"/>
</dbReference>
<accession>A0ABV5SS37</accession>
<proteinExistence type="inferred from homology"/>
<dbReference type="RefSeq" id="WP_157424206.1">
    <property type="nucleotide sequence ID" value="NZ_BAAANI010000001.1"/>
</dbReference>
<dbReference type="PROSITE" id="PS50893">
    <property type="entry name" value="ABC_TRANSPORTER_2"/>
    <property type="match status" value="2"/>
</dbReference>
<dbReference type="SUPFAM" id="SSF52540">
    <property type="entry name" value="P-loop containing nucleoside triphosphate hydrolases"/>
    <property type="match status" value="2"/>
</dbReference>
<evidence type="ECO:0000256" key="3">
    <source>
        <dbReference type="ARBA" id="ARBA00022448"/>
    </source>
</evidence>
<evidence type="ECO:0000313" key="11">
    <source>
        <dbReference type="Proteomes" id="UP001589667"/>
    </source>
</evidence>
<dbReference type="PANTHER" id="PTHR43297">
    <property type="entry name" value="OLIGOPEPTIDE TRANSPORT ATP-BINDING PROTEIN APPD"/>
    <property type="match status" value="1"/>
</dbReference>
<dbReference type="InterPro" id="IPR013563">
    <property type="entry name" value="Oligopep_ABC_C"/>
</dbReference>
<feature type="region of interest" description="Disordered" evidence="8">
    <location>
        <begin position="265"/>
        <end position="302"/>
    </location>
</feature>
<dbReference type="Proteomes" id="UP001589667">
    <property type="component" value="Unassembled WGS sequence"/>
</dbReference>
<evidence type="ECO:0000256" key="8">
    <source>
        <dbReference type="SAM" id="MobiDB-lite"/>
    </source>
</evidence>
<dbReference type="EMBL" id="JBHMBL010000001">
    <property type="protein sequence ID" value="MFB9642501.1"/>
    <property type="molecule type" value="Genomic_DNA"/>
</dbReference>
<feature type="compositionally biased region" description="Low complexity" evidence="8">
    <location>
        <begin position="276"/>
        <end position="289"/>
    </location>
</feature>
<evidence type="ECO:0000313" key="10">
    <source>
        <dbReference type="EMBL" id="MFB9642501.1"/>
    </source>
</evidence>
<dbReference type="Pfam" id="PF08352">
    <property type="entry name" value="oligo_HPY"/>
    <property type="match status" value="2"/>
</dbReference>
<comment type="similarity">
    <text evidence="2">Belongs to the ABC transporter superfamily.</text>
</comment>
<dbReference type="InterPro" id="IPR050388">
    <property type="entry name" value="ABC_Ni/Peptide_Import"/>
</dbReference>
<comment type="subcellular location">
    <subcellularLocation>
        <location evidence="1">Cell membrane</location>
        <topology evidence="1">Peripheral membrane protein</topology>
    </subcellularLocation>
</comment>
<evidence type="ECO:0000259" key="9">
    <source>
        <dbReference type="PROSITE" id="PS50893"/>
    </source>
</evidence>
<dbReference type="InterPro" id="IPR017871">
    <property type="entry name" value="ABC_transporter-like_CS"/>
</dbReference>
<keyword evidence="3" id="KW-0813">Transport</keyword>
<dbReference type="InterPro" id="IPR003439">
    <property type="entry name" value="ABC_transporter-like_ATP-bd"/>
</dbReference>
<dbReference type="Pfam" id="PF00005">
    <property type="entry name" value="ABC_tran"/>
    <property type="match status" value="2"/>
</dbReference>
<evidence type="ECO:0000256" key="7">
    <source>
        <dbReference type="ARBA" id="ARBA00023136"/>
    </source>
</evidence>
<organism evidence="10 11">
    <name type="scientific">Agromyces lapidis</name>
    <dbReference type="NCBI Taxonomy" id="279574"/>
    <lineage>
        <taxon>Bacteria</taxon>
        <taxon>Bacillati</taxon>
        <taxon>Actinomycetota</taxon>
        <taxon>Actinomycetes</taxon>
        <taxon>Micrococcales</taxon>
        <taxon>Microbacteriaceae</taxon>
        <taxon>Agromyces</taxon>
    </lineage>
</organism>
<gene>
    <name evidence="10" type="ORF">ACFFQV_09410</name>
</gene>
<dbReference type="CDD" id="cd03257">
    <property type="entry name" value="ABC_NikE_OppD_transporters"/>
    <property type="match status" value="2"/>
</dbReference>
<protein>
    <submittedName>
        <fullName evidence="10">Dipeptide ABC transporter ATP-binding protein</fullName>
    </submittedName>
</protein>